<dbReference type="NCBIfam" id="TIGR00710">
    <property type="entry name" value="efflux_Bcr_CflA"/>
    <property type="match status" value="1"/>
</dbReference>
<dbReference type="Proteomes" id="UP001199916">
    <property type="component" value="Unassembled WGS sequence"/>
</dbReference>
<dbReference type="InterPro" id="IPR011701">
    <property type="entry name" value="MFS"/>
</dbReference>
<keyword evidence="12" id="KW-1185">Reference proteome</keyword>
<dbReference type="PRINTS" id="PR01035">
    <property type="entry name" value="TCRTETA"/>
</dbReference>
<dbReference type="InterPro" id="IPR020846">
    <property type="entry name" value="MFS_dom"/>
</dbReference>
<gene>
    <name evidence="11" type="ORF">LQV63_13410</name>
</gene>
<dbReference type="SUPFAM" id="SSF103473">
    <property type="entry name" value="MFS general substrate transporter"/>
    <property type="match status" value="1"/>
</dbReference>
<evidence type="ECO:0000313" key="11">
    <source>
        <dbReference type="EMBL" id="MCE5170308.1"/>
    </source>
</evidence>
<dbReference type="InterPro" id="IPR001958">
    <property type="entry name" value="Tet-R_TetA/multi-R_MdtG-like"/>
</dbReference>
<feature type="transmembrane region" description="Helical" evidence="8">
    <location>
        <begin position="150"/>
        <end position="168"/>
    </location>
</feature>
<dbReference type="InterPro" id="IPR036259">
    <property type="entry name" value="MFS_trans_sf"/>
</dbReference>
<proteinExistence type="inferred from homology"/>
<dbReference type="Gene3D" id="1.20.1720.10">
    <property type="entry name" value="Multidrug resistance protein D"/>
    <property type="match status" value="1"/>
</dbReference>
<evidence type="ECO:0000256" key="5">
    <source>
        <dbReference type="ARBA" id="ARBA00022692"/>
    </source>
</evidence>
<evidence type="ECO:0000256" key="8">
    <source>
        <dbReference type="RuleBase" id="RU365088"/>
    </source>
</evidence>
<feature type="transmembrane region" description="Helical" evidence="8">
    <location>
        <begin position="322"/>
        <end position="347"/>
    </location>
</feature>
<evidence type="ECO:0000256" key="6">
    <source>
        <dbReference type="ARBA" id="ARBA00022989"/>
    </source>
</evidence>
<dbReference type="PANTHER" id="PTHR23502:SF132">
    <property type="entry name" value="POLYAMINE TRANSPORTER 2-RELATED"/>
    <property type="match status" value="1"/>
</dbReference>
<evidence type="ECO:0000256" key="7">
    <source>
        <dbReference type="ARBA" id="ARBA00023136"/>
    </source>
</evidence>
<keyword evidence="7 8" id="KW-0472">Membrane</keyword>
<evidence type="ECO:0000256" key="1">
    <source>
        <dbReference type="ARBA" id="ARBA00004651"/>
    </source>
</evidence>
<dbReference type="RefSeq" id="WP_233697073.1">
    <property type="nucleotide sequence ID" value="NZ_JAJNBZ010000009.1"/>
</dbReference>
<evidence type="ECO:0000256" key="4">
    <source>
        <dbReference type="ARBA" id="ARBA00022475"/>
    </source>
</evidence>
<organism evidence="11 12">
    <name type="scientific">Paenibacillus profundus</name>
    <dbReference type="NCBI Taxonomy" id="1173085"/>
    <lineage>
        <taxon>Bacteria</taxon>
        <taxon>Bacillati</taxon>
        <taxon>Bacillota</taxon>
        <taxon>Bacilli</taxon>
        <taxon>Bacillales</taxon>
        <taxon>Paenibacillaceae</taxon>
        <taxon>Paenibacillus</taxon>
    </lineage>
</organism>
<comment type="subcellular location">
    <subcellularLocation>
        <location evidence="1 8">Cell membrane</location>
        <topology evidence="1 8">Multi-pass membrane protein</topology>
    </subcellularLocation>
</comment>
<feature type="transmembrane region" description="Helical" evidence="8">
    <location>
        <begin position="229"/>
        <end position="248"/>
    </location>
</feature>
<protein>
    <recommendedName>
        <fullName evidence="8">Bcr/CflA family efflux transporter</fullName>
    </recommendedName>
</protein>
<feature type="transmembrane region" description="Helical" evidence="8">
    <location>
        <begin position="180"/>
        <end position="200"/>
    </location>
</feature>
<feature type="transmembrane region" description="Helical" evidence="8">
    <location>
        <begin position="61"/>
        <end position="81"/>
    </location>
</feature>
<feature type="transmembrane region" description="Helical" evidence="8">
    <location>
        <begin position="120"/>
        <end position="138"/>
    </location>
</feature>
<keyword evidence="5 8" id="KW-0812">Transmembrane</keyword>
<dbReference type="EMBL" id="JAJNBZ010000009">
    <property type="protein sequence ID" value="MCE5170308.1"/>
    <property type="molecule type" value="Genomic_DNA"/>
</dbReference>
<feature type="domain" description="Major facilitator superfamily (MFS) profile" evidence="10">
    <location>
        <begin position="26"/>
        <end position="409"/>
    </location>
</feature>
<evidence type="ECO:0000313" key="12">
    <source>
        <dbReference type="Proteomes" id="UP001199916"/>
    </source>
</evidence>
<evidence type="ECO:0000256" key="9">
    <source>
        <dbReference type="SAM" id="MobiDB-lite"/>
    </source>
</evidence>
<name>A0ABS8YE86_9BACL</name>
<keyword evidence="4 8" id="KW-1003">Cell membrane</keyword>
<feature type="transmembrane region" description="Helical" evidence="8">
    <location>
        <begin position="93"/>
        <end position="114"/>
    </location>
</feature>
<feature type="transmembrane region" description="Helical" evidence="8">
    <location>
        <begin position="268"/>
        <end position="289"/>
    </location>
</feature>
<dbReference type="PROSITE" id="PS50850">
    <property type="entry name" value="MFS"/>
    <property type="match status" value="1"/>
</dbReference>
<evidence type="ECO:0000256" key="3">
    <source>
        <dbReference type="ARBA" id="ARBA00022448"/>
    </source>
</evidence>
<reference evidence="11 12" key="1">
    <citation type="submission" date="2021-11" db="EMBL/GenBank/DDBJ databases">
        <title>Draft genome sequence of Paenibacillus profundus YoMME, a new Gram-positive bacteria with exoelectrogenic properties.</title>
        <authorList>
            <person name="Hubenova Y."/>
            <person name="Hubenova E."/>
            <person name="Manasiev Y."/>
            <person name="Peykov S."/>
            <person name="Mitov M."/>
        </authorList>
    </citation>
    <scope>NUCLEOTIDE SEQUENCE [LARGE SCALE GENOMIC DNA]</scope>
    <source>
        <strain evidence="11 12">YoMME</strain>
    </source>
</reference>
<feature type="transmembrane region" description="Helical" evidence="8">
    <location>
        <begin position="296"/>
        <end position="316"/>
    </location>
</feature>
<evidence type="ECO:0000259" key="10">
    <source>
        <dbReference type="PROSITE" id="PS50850"/>
    </source>
</evidence>
<accession>A0ABS8YE86</accession>
<evidence type="ECO:0000256" key="2">
    <source>
        <dbReference type="ARBA" id="ARBA00006236"/>
    </source>
</evidence>
<keyword evidence="3 8" id="KW-0813">Transport</keyword>
<comment type="similarity">
    <text evidence="2 8">Belongs to the major facilitator superfamily. Bcr/CmlA family.</text>
</comment>
<feature type="transmembrane region" description="Helical" evidence="8">
    <location>
        <begin position="385"/>
        <end position="405"/>
    </location>
</feature>
<feature type="transmembrane region" description="Helical" evidence="8">
    <location>
        <begin position="359"/>
        <end position="379"/>
    </location>
</feature>
<feature type="transmembrane region" description="Helical" evidence="8">
    <location>
        <begin position="24"/>
        <end position="41"/>
    </location>
</feature>
<dbReference type="Pfam" id="PF07690">
    <property type="entry name" value="MFS_1"/>
    <property type="match status" value="1"/>
</dbReference>
<dbReference type="PANTHER" id="PTHR23502">
    <property type="entry name" value="MAJOR FACILITATOR SUPERFAMILY"/>
    <property type="match status" value="1"/>
</dbReference>
<keyword evidence="6 8" id="KW-1133">Transmembrane helix</keyword>
<dbReference type="InterPro" id="IPR004812">
    <property type="entry name" value="Efflux_drug-R_Bcr/CmlA"/>
</dbReference>
<comment type="caution">
    <text evidence="11">The sequence shown here is derived from an EMBL/GenBank/DDBJ whole genome shotgun (WGS) entry which is preliminary data.</text>
</comment>
<feature type="region of interest" description="Disordered" evidence="9">
    <location>
        <begin position="1"/>
        <end position="20"/>
    </location>
</feature>
<dbReference type="CDD" id="cd17320">
    <property type="entry name" value="MFS_MdfA_MDR_like"/>
    <property type="match status" value="1"/>
</dbReference>
<sequence>MNIRTNRLDTPGPSSTRSTRKQRLSMAMILGSMTAIGPLSIDMYLPSLPMLANDLNTSTSLVQLSLTACLLGLAVGQLFLGPLSDARGRRIPLIISLIVYAIASFLCAVVPSIWGLIVLRFVQGMAGSGGIVIARAMVRDMYSGTELTKFFSLLMLINGLAPILAPIAGGQLLKVTSWHGVFVVLGLLSIVMIISAALGLPETLTHERRSTGGVKTTLSTFRGLIGDRVFMGYACTQGLVTAAMFGYISGSPFVLQDIYGASPQAFSMFFAINGFGLILATQVTGRLAARFHESRLFLTGILLAASSGVALLVVILLQAPLIAVLICLFVMLSSTGMVNTAGFSLAMQNQGKTAGSASAMLGLLPFIAGSAAAPLVGIAGSQTAVPMGVVIACCGMGAVTCYFFMIRRSQAPSASAATRDTAG</sequence>